<dbReference type="GO" id="GO:0008758">
    <property type="term" value="F:UDP-2,3-diacylglucosamine hydrolase activity"/>
    <property type="evidence" value="ECO:0007669"/>
    <property type="project" value="TreeGrafter"/>
</dbReference>
<keyword evidence="3" id="KW-1133">Transmembrane helix</keyword>
<sequence length="394" mass="44373">MNFILIGLTLIAHFGLRLTFYNRLNSFGWPRKRIKLVEKIAFVETWMTPLIIGTIWYEPLREIVLGNGSWDELPAGLRVYSVFCLVLGGVFFVLWLTWRPIFRVQHADASRTTRTVAAGPRDVERFTRTQKSRWSAGLPGNQMLDLAIENIEIRLPRLPASLEGYRIAHLSDIHLTGHLHSAFMTDVIGHALDWKPEMFALTGDIVDVQECVGWLNEIFSPARAPDGSLFILGNHDTRVLDPTEVRREMSDAGWTDVGGRCLTHSLRQTDVSVMGNESPWFGHPSADEIASSQKTLPNGAMKICLSHSPDQFDWGRRHDIDLMMCGHTHGGQGRLPLVGPILSPSWHGSRWASGDFYRPPTTMHVSRGLGGVHLMRINCRPELSLITLRRQSST</sequence>
<feature type="transmembrane region" description="Helical" evidence="3">
    <location>
        <begin position="6"/>
        <end position="24"/>
    </location>
</feature>
<evidence type="ECO:0000256" key="3">
    <source>
        <dbReference type="SAM" id="Phobius"/>
    </source>
</evidence>
<name>A0A7W5H8P0_9BACT</name>
<evidence type="ECO:0000313" key="6">
    <source>
        <dbReference type="Proteomes" id="UP000536179"/>
    </source>
</evidence>
<dbReference type="GO" id="GO:0009245">
    <property type="term" value="P:lipid A biosynthetic process"/>
    <property type="evidence" value="ECO:0007669"/>
    <property type="project" value="TreeGrafter"/>
</dbReference>
<keyword evidence="3" id="KW-0472">Membrane</keyword>
<dbReference type="SUPFAM" id="SSF56300">
    <property type="entry name" value="Metallo-dependent phosphatases"/>
    <property type="match status" value="1"/>
</dbReference>
<dbReference type="Gene3D" id="3.60.21.10">
    <property type="match status" value="1"/>
</dbReference>
<dbReference type="InterPro" id="IPR004843">
    <property type="entry name" value="Calcineurin-like_PHP"/>
</dbReference>
<feature type="transmembrane region" description="Helical" evidence="3">
    <location>
        <begin position="36"/>
        <end position="57"/>
    </location>
</feature>
<dbReference type="InterPro" id="IPR051158">
    <property type="entry name" value="Metallophosphoesterase_sf"/>
</dbReference>
<protein>
    <recommendedName>
        <fullName evidence="4">Calcineurin-like phosphoesterase domain-containing protein</fullName>
    </recommendedName>
</protein>
<dbReference type="GO" id="GO:0046872">
    <property type="term" value="F:metal ion binding"/>
    <property type="evidence" value="ECO:0007669"/>
    <property type="project" value="UniProtKB-KW"/>
</dbReference>
<keyword evidence="1" id="KW-0479">Metal-binding</keyword>
<dbReference type="PANTHER" id="PTHR31302:SF31">
    <property type="entry name" value="PHOSPHODIESTERASE YAEI"/>
    <property type="match status" value="1"/>
</dbReference>
<dbReference type="EMBL" id="JACHXU010000026">
    <property type="protein sequence ID" value="MBB3209678.1"/>
    <property type="molecule type" value="Genomic_DNA"/>
</dbReference>
<evidence type="ECO:0000256" key="1">
    <source>
        <dbReference type="ARBA" id="ARBA00022723"/>
    </source>
</evidence>
<keyword evidence="3" id="KW-0812">Transmembrane</keyword>
<reference evidence="5 6" key="1">
    <citation type="submission" date="2020-08" db="EMBL/GenBank/DDBJ databases">
        <title>Genomic Encyclopedia of Type Strains, Phase III (KMG-III): the genomes of soil and plant-associated and newly described type strains.</title>
        <authorList>
            <person name="Whitman W."/>
        </authorList>
    </citation>
    <scope>NUCLEOTIDE SEQUENCE [LARGE SCALE GENOMIC DNA]</scope>
    <source>
        <strain evidence="5 6">CECT 8075</strain>
    </source>
</reference>
<dbReference type="Proteomes" id="UP000536179">
    <property type="component" value="Unassembled WGS sequence"/>
</dbReference>
<proteinExistence type="predicted"/>
<organism evidence="5 6">
    <name type="scientific">Aporhodopirellula rubra</name>
    <dbReference type="NCBI Taxonomy" id="980271"/>
    <lineage>
        <taxon>Bacteria</taxon>
        <taxon>Pseudomonadati</taxon>
        <taxon>Planctomycetota</taxon>
        <taxon>Planctomycetia</taxon>
        <taxon>Pirellulales</taxon>
        <taxon>Pirellulaceae</taxon>
        <taxon>Aporhodopirellula</taxon>
    </lineage>
</organism>
<keyword evidence="2" id="KW-0378">Hydrolase</keyword>
<dbReference type="RefSeq" id="WP_184308485.1">
    <property type="nucleotide sequence ID" value="NZ_JACHXU010000026.1"/>
</dbReference>
<dbReference type="Pfam" id="PF00149">
    <property type="entry name" value="Metallophos"/>
    <property type="match status" value="1"/>
</dbReference>
<comment type="caution">
    <text evidence="5">The sequence shown here is derived from an EMBL/GenBank/DDBJ whole genome shotgun (WGS) entry which is preliminary data.</text>
</comment>
<feature type="domain" description="Calcineurin-like phosphoesterase" evidence="4">
    <location>
        <begin position="166"/>
        <end position="330"/>
    </location>
</feature>
<dbReference type="PANTHER" id="PTHR31302">
    <property type="entry name" value="TRANSMEMBRANE PROTEIN WITH METALLOPHOSPHOESTERASE DOMAIN-RELATED"/>
    <property type="match status" value="1"/>
</dbReference>
<dbReference type="CDD" id="cd07385">
    <property type="entry name" value="MPP_YkuE_C"/>
    <property type="match status" value="1"/>
</dbReference>
<accession>A0A7W5H8P0</accession>
<evidence type="ECO:0000256" key="2">
    <source>
        <dbReference type="ARBA" id="ARBA00022801"/>
    </source>
</evidence>
<gene>
    <name evidence="5" type="ORF">FHS27_005518</name>
</gene>
<dbReference type="InterPro" id="IPR029052">
    <property type="entry name" value="Metallo-depent_PP-like"/>
</dbReference>
<dbReference type="AlphaFoldDB" id="A0A7W5H8P0"/>
<evidence type="ECO:0000313" key="5">
    <source>
        <dbReference type="EMBL" id="MBB3209678.1"/>
    </source>
</evidence>
<evidence type="ECO:0000259" key="4">
    <source>
        <dbReference type="Pfam" id="PF00149"/>
    </source>
</evidence>
<feature type="transmembrane region" description="Helical" evidence="3">
    <location>
        <begin position="77"/>
        <end position="98"/>
    </location>
</feature>
<keyword evidence="6" id="KW-1185">Reference proteome</keyword>
<dbReference type="GO" id="GO:0016020">
    <property type="term" value="C:membrane"/>
    <property type="evidence" value="ECO:0007669"/>
    <property type="project" value="GOC"/>
</dbReference>